<dbReference type="NCBIfam" id="TIGR02378">
    <property type="entry name" value="nirD_assim_sml"/>
    <property type="match status" value="1"/>
</dbReference>
<dbReference type="GO" id="GO:0008942">
    <property type="term" value="F:nitrite reductase [NAD(P)H] activity"/>
    <property type="evidence" value="ECO:0007669"/>
    <property type="project" value="UniProtKB-EC"/>
</dbReference>
<dbReference type="AlphaFoldDB" id="A0A2X4U339"/>
<feature type="domain" description="Rieske" evidence="7">
    <location>
        <begin position="10"/>
        <end position="105"/>
    </location>
</feature>
<dbReference type="Proteomes" id="UP000249091">
    <property type="component" value="Chromosome 1"/>
</dbReference>
<organism evidence="8 9">
    <name type="scientific">Rhodococcus coprophilus</name>
    <dbReference type="NCBI Taxonomy" id="38310"/>
    <lineage>
        <taxon>Bacteria</taxon>
        <taxon>Bacillati</taxon>
        <taxon>Actinomycetota</taxon>
        <taxon>Actinomycetes</taxon>
        <taxon>Mycobacteriales</taxon>
        <taxon>Nocardiaceae</taxon>
        <taxon>Rhodococcus</taxon>
    </lineage>
</organism>
<protein>
    <submittedName>
        <fullName evidence="8">Nitrite reductase [NAD(P)H] small subunit</fullName>
        <ecNumber evidence="8">1.7.1.4</ecNumber>
    </submittedName>
</protein>
<dbReference type="PANTHER" id="PTHR21496">
    <property type="entry name" value="FERREDOXIN-RELATED"/>
    <property type="match status" value="1"/>
</dbReference>
<reference evidence="8 9" key="1">
    <citation type="submission" date="2018-06" db="EMBL/GenBank/DDBJ databases">
        <authorList>
            <consortium name="Pathogen Informatics"/>
            <person name="Doyle S."/>
        </authorList>
    </citation>
    <scope>NUCLEOTIDE SEQUENCE [LARGE SCALE GENOMIC DNA]</scope>
    <source>
        <strain evidence="8 9">NCTC10994</strain>
    </source>
</reference>
<dbReference type="EC" id="1.7.1.4" evidence="8"/>
<keyword evidence="3 8" id="KW-0560">Oxidoreductase</keyword>
<evidence type="ECO:0000256" key="1">
    <source>
        <dbReference type="ARBA" id="ARBA00022714"/>
    </source>
</evidence>
<keyword evidence="1" id="KW-0001">2Fe-2S</keyword>
<dbReference type="GO" id="GO:0046872">
    <property type="term" value="F:metal ion binding"/>
    <property type="evidence" value="ECO:0007669"/>
    <property type="project" value="UniProtKB-KW"/>
</dbReference>
<evidence type="ECO:0000313" key="9">
    <source>
        <dbReference type="Proteomes" id="UP000249091"/>
    </source>
</evidence>
<accession>A0A2X4U339</accession>
<dbReference type="GO" id="GO:0016705">
    <property type="term" value="F:oxidoreductase activity, acting on paired donors, with incorporation or reduction of molecular oxygen"/>
    <property type="evidence" value="ECO:0007669"/>
    <property type="project" value="UniProtKB-ARBA"/>
</dbReference>
<evidence type="ECO:0000256" key="2">
    <source>
        <dbReference type="ARBA" id="ARBA00022723"/>
    </source>
</evidence>
<evidence type="ECO:0000256" key="3">
    <source>
        <dbReference type="ARBA" id="ARBA00023002"/>
    </source>
</evidence>
<dbReference type="InterPro" id="IPR036922">
    <property type="entry name" value="Rieske_2Fe-2S_sf"/>
</dbReference>
<keyword evidence="6" id="KW-0534">Nitrate assimilation</keyword>
<proteinExistence type="predicted"/>
<name>A0A2X4U339_9NOCA</name>
<dbReference type="InterPro" id="IPR017941">
    <property type="entry name" value="Rieske_2Fe-2S"/>
</dbReference>
<dbReference type="EMBL" id="LS483468">
    <property type="protein sequence ID" value="SQI28702.1"/>
    <property type="molecule type" value="Genomic_DNA"/>
</dbReference>
<dbReference type="InterPro" id="IPR012748">
    <property type="entry name" value="Rieske-like_NirD"/>
</dbReference>
<keyword evidence="4" id="KW-0408">Iron</keyword>
<gene>
    <name evidence="8" type="primary">nasE</name>
    <name evidence="8" type="ORF">NCTC10994_00453</name>
</gene>
<dbReference type="RefSeq" id="WP_072698197.1">
    <property type="nucleotide sequence ID" value="NZ_JAFBBL010000001.1"/>
</dbReference>
<evidence type="ECO:0000256" key="5">
    <source>
        <dbReference type="ARBA" id="ARBA00023014"/>
    </source>
</evidence>
<dbReference type="PANTHER" id="PTHR21496:SF23">
    <property type="entry name" value="3-PHENYLPROPIONATE_CINNAMIC ACID DIOXYGENASE FERREDOXIN SUBUNIT"/>
    <property type="match status" value="1"/>
</dbReference>
<dbReference type="Gene3D" id="2.102.10.10">
    <property type="entry name" value="Rieske [2Fe-2S] iron-sulphur domain"/>
    <property type="match status" value="1"/>
</dbReference>
<dbReference type="STRING" id="1219011.GCA_001895045_00173"/>
<dbReference type="GO" id="GO:0051537">
    <property type="term" value="F:2 iron, 2 sulfur cluster binding"/>
    <property type="evidence" value="ECO:0007669"/>
    <property type="project" value="UniProtKB-KW"/>
</dbReference>
<sequence length="113" mass="11881">MTAVEDSAVVDLGAVSDLTRGEGRTYTVDDRQIAVFLLSDGSVRATDAVCPHKGGPLADGQIDDTGVVCPLHQYVFSFDTGTCATKGIGSVRTYPVQVSEGRILLSPCATSFR</sequence>
<keyword evidence="5" id="KW-0411">Iron-sulfur</keyword>
<dbReference type="KEGG" id="rcr:NCTC10994_00453"/>
<keyword evidence="9" id="KW-1185">Reference proteome</keyword>
<dbReference type="PROSITE" id="PS51296">
    <property type="entry name" value="RIESKE"/>
    <property type="match status" value="1"/>
</dbReference>
<dbReference type="GO" id="GO:0004497">
    <property type="term" value="F:monooxygenase activity"/>
    <property type="evidence" value="ECO:0007669"/>
    <property type="project" value="UniProtKB-ARBA"/>
</dbReference>
<evidence type="ECO:0000256" key="6">
    <source>
        <dbReference type="ARBA" id="ARBA00023063"/>
    </source>
</evidence>
<dbReference type="GO" id="GO:0042128">
    <property type="term" value="P:nitrate assimilation"/>
    <property type="evidence" value="ECO:0007669"/>
    <property type="project" value="UniProtKB-KW"/>
</dbReference>
<evidence type="ECO:0000256" key="4">
    <source>
        <dbReference type="ARBA" id="ARBA00023004"/>
    </source>
</evidence>
<evidence type="ECO:0000313" key="8">
    <source>
        <dbReference type="EMBL" id="SQI28702.1"/>
    </source>
</evidence>
<keyword evidence="2" id="KW-0479">Metal-binding</keyword>
<dbReference type="SUPFAM" id="SSF50022">
    <property type="entry name" value="ISP domain"/>
    <property type="match status" value="1"/>
</dbReference>
<dbReference type="Pfam" id="PF00355">
    <property type="entry name" value="Rieske"/>
    <property type="match status" value="1"/>
</dbReference>
<evidence type="ECO:0000259" key="7">
    <source>
        <dbReference type="PROSITE" id="PS51296"/>
    </source>
</evidence>